<evidence type="ECO:0000313" key="2">
    <source>
        <dbReference type="EMBL" id="RJF91877.1"/>
    </source>
</evidence>
<name>A0A3A3FFN7_9BURK</name>
<evidence type="ECO:0000313" key="3">
    <source>
        <dbReference type="Proteomes" id="UP000265955"/>
    </source>
</evidence>
<feature type="chain" id="PRO_5017284345" description="Phosphate ABC transporter substrate-binding protein" evidence="1">
    <location>
        <begin position="22"/>
        <end position="142"/>
    </location>
</feature>
<organism evidence="2 3">
    <name type="scientific">Noviherbaspirillum saxi</name>
    <dbReference type="NCBI Taxonomy" id="2320863"/>
    <lineage>
        <taxon>Bacteria</taxon>
        <taxon>Pseudomonadati</taxon>
        <taxon>Pseudomonadota</taxon>
        <taxon>Betaproteobacteria</taxon>
        <taxon>Burkholderiales</taxon>
        <taxon>Oxalobacteraceae</taxon>
        <taxon>Noviherbaspirillum</taxon>
    </lineage>
</organism>
<protein>
    <recommendedName>
        <fullName evidence="4">Phosphate ABC transporter substrate-binding protein</fullName>
    </recommendedName>
</protein>
<proteinExistence type="predicted"/>
<dbReference type="OrthoDB" id="5368589at2"/>
<keyword evidence="1" id="KW-0732">Signal</keyword>
<keyword evidence="3" id="KW-1185">Reference proteome</keyword>
<feature type="signal peptide" evidence="1">
    <location>
        <begin position="1"/>
        <end position="21"/>
    </location>
</feature>
<sequence>MRVFFSFLLCIAALDSGFAAAADYVIIVNPNSGVERLSKDEVISIFMGRQRKLTSGVTALPVDLAGPPAAKEQFYASLVGKKLSEVNSYWARVMFSGQGSPPRQAESEDEVVEIVASSKGAIGYIDRKKLNKQVKAVFNLTN</sequence>
<comment type="caution">
    <text evidence="2">The sequence shown here is derived from an EMBL/GenBank/DDBJ whole genome shotgun (WGS) entry which is preliminary data.</text>
</comment>
<accession>A0A3A3FFN7</accession>
<dbReference type="SUPFAM" id="SSF53850">
    <property type="entry name" value="Periplasmic binding protein-like II"/>
    <property type="match status" value="1"/>
</dbReference>
<dbReference type="RefSeq" id="WP_119771775.1">
    <property type="nucleotide sequence ID" value="NZ_QYUO01000003.1"/>
</dbReference>
<gene>
    <name evidence="2" type="ORF">D3871_24680</name>
</gene>
<reference evidence="3" key="1">
    <citation type="submission" date="2018-09" db="EMBL/GenBank/DDBJ databases">
        <authorList>
            <person name="Zhu H."/>
        </authorList>
    </citation>
    <scope>NUCLEOTIDE SEQUENCE [LARGE SCALE GENOMIC DNA]</scope>
    <source>
        <strain evidence="3">K1R23-30</strain>
    </source>
</reference>
<dbReference type="Gene3D" id="3.40.190.10">
    <property type="entry name" value="Periplasmic binding protein-like II"/>
    <property type="match status" value="1"/>
</dbReference>
<evidence type="ECO:0008006" key="4">
    <source>
        <dbReference type="Google" id="ProtNLM"/>
    </source>
</evidence>
<dbReference type="AlphaFoldDB" id="A0A3A3FFN7"/>
<evidence type="ECO:0000256" key="1">
    <source>
        <dbReference type="SAM" id="SignalP"/>
    </source>
</evidence>
<dbReference type="Proteomes" id="UP000265955">
    <property type="component" value="Unassembled WGS sequence"/>
</dbReference>
<dbReference type="EMBL" id="QYUO01000003">
    <property type="protein sequence ID" value="RJF91877.1"/>
    <property type="molecule type" value="Genomic_DNA"/>
</dbReference>